<keyword evidence="1" id="KW-1133">Transmembrane helix</keyword>
<feature type="transmembrane region" description="Helical" evidence="1">
    <location>
        <begin position="40"/>
        <end position="57"/>
    </location>
</feature>
<proteinExistence type="predicted"/>
<dbReference type="Proteomes" id="UP000030669">
    <property type="component" value="Unassembled WGS sequence"/>
</dbReference>
<evidence type="ECO:0000313" key="3">
    <source>
        <dbReference type="Proteomes" id="UP000030669"/>
    </source>
</evidence>
<evidence type="ECO:0000256" key="1">
    <source>
        <dbReference type="SAM" id="Phobius"/>
    </source>
</evidence>
<protein>
    <submittedName>
        <fullName evidence="2">Uncharacterized protein</fullName>
    </submittedName>
</protein>
<keyword evidence="1" id="KW-0472">Membrane</keyword>
<sequence>MQPSLTIGVVFIGATVSTVLYGLTFGQTWRYFRTYAHDKLALRIMALITVTVGHYPPESVVSFALVLPRSQAINFERDAMEL</sequence>
<dbReference type="EMBL" id="KB469310">
    <property type="protein sequence ID" value="EPQ51529.1"/>
    <property type="molecule type" value="Genomic_DNA"/>
</dbReference>
<keyword evidence="1" id="KW-0812">Transmembrane</keyword>
<dbReference type="HOGENOM" id="CLU_2558494_0_0_1"/>
<name>S7RG86_GLOTA</name>
<feature type="transmembrane region" description="Helical" evidence="1">
    <location>
        <begin position="6"/>
        <end position="28"/>
    </location>
</feature>
<dbReference type="AlphaFoldDB" id="S7RG86"/>
<dbReference type="KEGG" id="gtr:GLOTRDRAFT_132896"/>
<accession>S7RG86</accession>
<reference evidence="2 3" key="1">
    <citation type="journal article" date="2012" name="Science">
        <title>The Paleozoic origin of enzymatic lignin decomposition reconstructed from 31 fungal genomes.</title>
        <authorList>
            <person name="Floudas D."/>
            <person name="Binder M."/>
            <person name="Riley R."/>
            <person name="Barry K."/>
            <person name="Blanchette R.A."/>
            <person name="Henrissat B."/>
            <person name="Martinez A.T."/>
            <person name="Otillar R."/>
            <person name="Spatafora J.W."/>
            <person name="Yadav J.S."/>
            <person name="Aerts A."/>
            <person name="Benoit I."/>
            <person name="Boyd A."/>
            <person name="Carlson A."/>
            <person name="Copeland A."/>
            <person name="Coutinho P.M."/>
            <person name="de Vries R.P."/>
            <person name="Ferreira P."/>
            <person name="Findley K."/>
            <person name="Foster B."/>
            <person name="Gaskell J."/>
            <person name="Glotzer D."/>
            <person name="Gorecki P."/>
            <person name="Heitman J."/>
            <person name="Hesse C."/>
            <person name="Hori C."/>
            <person name="Igarashi K."/>
            <person name="Jurgens J.A."/>
            <person name="Kallen N."/>
            <person name="Kersten P."/>
            <person name="Kohler A."/>
            <person name="Kuees U."/>
            <person name="Kumar T.K.A."/>
            <person name="Kuo A."/>
            <person name="LaButti K."/>
            <person name="Larrondo L.F."/>
            <person name="Lindquist E."/>
            <person name="Ling A."/>
            <person name="Lombard V."/>
            <person name="Lucas S."/>
            <person name="Lundell T."/>
            <person name="Martin R."/>
            <person name="McLaughlin D.J."/>
            <person name="Morgenstern I."/>
            <person name="Morin E."/>
            <person name="Murat C."/>
            <person name="Nagy L.G."/>
            <person name="Nolan M."/>
            <person name="Ohm R.A."/>
            <person name="Patyshakuliyeva A."/>
            <person name="Rokas A."/>
            <person name="Ruiz-Duenas F.J."/>
            <person name="Sabat G."/>
            <person name="Salamov A."/>
            <person name="Samejima M."/>
            <person name="Schmutz J."/>
            <person name="Slot J.C."/>
            <person name="St John F."/>
            <person name="Stenlid J."/>
            <person name="Sun H."/>
            <person name="Sun S."/>
            <person name="Syed K."/>
            <person name="Tsang A."/>
            <person name="Wiebenga A."/>
            <person name="Young D."/>
            <person name="Pisabarro A."/>
            <person name="Eastwood D.C."/>
            <person name="Martin F."/>
            <person name="Cullen D."/>
            <person name="Grigoriev I.V."/>
            <person name="Hibbett D.S."/>
        </authorList>
    </citation>
    <scope>NUCLEOTIDE SEQUENCE [LARGE SCALE GENOMIC DNA]</scope>
    <source>
        <strain evidence="2 3">ATCC 11539</strain>
    </source>
</reference>
<dbReference type="RefSeq" id="XP_007869989.1">
    <property type="nucleotide sequence ID" value="XM_007871798.1"/>
</dbReference>
<keyword evidence="3" id="KW-1185">Reference proteome</keyword>
<dbReference type="OrthoDB" id="2535105at2759"/>
<dbReference type="GeneID" id="19302604"/>
<evidence type="ECO:0000313" key="2">
    <source>
        <dbReference type="EMBL" id="EPQ51529.1"/>
    </source>
</evidence>
<organism evidence="2 3">
    <name type="scientific">Gloeophyllum trabeum (strain ATCC 11539 / FP-39264 / Madison 617)</name>
    <name type="common">Brown rot fungus</name>
    <dbReference type="NCBI Taxonomy" id="670483"/>
    <lineage>
        <taxon>Eukaryota</taxon>
        <taxon>Fungi</taxon>
        <taxon>Dikarya</taxon>
        <taxon>Basidiomycota</taxon>
        <taxon>Agaricomycotina</taxon>
        <taxon>Agaricomycetes</taxon>
        <taxon>Gloeophyllales</taxon>
        <taxon>Gloeophyllaceae</taxon>
        <taxon>Gloeophyllum</taxon>
    </lineage>
</organism>
<gene>
    <name evidence="2" type="ORF">GLOTRDRAFT_132896</name>
</gene>